<reference evidence="7 8" key="1">
    <citation type="submission" date="2019-04" db="EMBL/GenBank/DDBJ databases">
        <title>Sphingobacterium olei sp. nov., isolated from oil-contaminated soil.</title>
        <authorList>
            <person name="Liu B."/>
        </authorList>
    </citation>
    <scope>NUCLEOTIDE SEQUENCE [LARGE SCALE GENOMIC DNA]</scope>
    <source>
        <strain evidence="7 8">HAL-9</strain>
    </source>
</reference>
<gene>
    <name evidence="7" type="ORF">FAZ15_17015</name>
</gene>
<keyword evidence="2" id="KW-0201">Cytochrome c-type biogenesis</keyword>
<keyword evidence="4" id="KW-0676">Redox-active center</keyword>
<sequence>MKMIIKKRMVNLLLCVILLFGSWASALQQTTVKIDGIISSAAFLDSLEGVVLHYQSQQVWGSDTSQLVNGKFSFSVPVSSVSEATLIPLYLKTNTDMDPSLLVKNTRKVYIGDGDLSVDVDESFRKAKVTGSRMTADYDIFSRYIDPYTENNEKVYQETRDIPKEEQQIKRRDARKAIEDAKKRFLDEHPANSFSIDVMKDMISLYQNKQLFLPESDSLYRDLVYRFNSVSMDLRQTPEGKEIAVRLDELKGRKLPSFSGPSLDGGTLDISTFKGRVFLIDFWGSWCIWCRKGHPHLKELYAKYKPLGFEIVGVGVEFDKDRATGEKKLRKAMAEDGITWPQIYNLNSGDGDLREIFSIYAYPTKILVDRQGNIVLRVTDDEERKLDAKLAELFTNKT</sequence>
<proteinExistence type="predicted"/>
<dbReference type="GO" id="GO:0030313">
    <property type="term" value="C:cell envelope"/>
    <property type="evidence" value="ECO:0007669"/>
    <property type="project" value="UniProtKB-SubCell"/>
</dbReference>
<feature type="chain" id="PRO_5020915334" evidence="5">
    <location>
        <begin position="27"/>
        <end position="398"/>
    </location>
</feature>
<accession>A0A4U0NHP0</accession>
<evidence type="ECO:0000313" key="8">
    <source>
        <dbReference type="Proteomes" id="UP000306808"/>
    </source>
</evidence>
<dbReference type="CDD" id="cd02966">
    <property type="entry name" value="TlpA_like_family"/>
    <property type="match status" value="1"/>
</dbReference>
<organism evidence="7 8">
    <name type="scientific">Sphingobacterium olei</name>
    <dbReference type="NCBI Taxonomy" id="2571155"/>
    <lineage>
        <taxon>Bacteria</taxon>
        <taxon>Pseudomonadati</taxon>
        <taxon>Bacteroidota</taxon>
        <taxon>Sphingobacteriia</taxon>
        <taxon>Sphingobacteriales</taxon>
        <taxon>Sphingobacteriaceae</taxon>
        <taxon>Sphingobacterium</taxon>
    </lineage>
</organism>
<dbReference type="GO" id="GO:0017004">
    <property type="term" value="P:cytochrome complex assembly"/>
    <property type="evidence" value="ECO:0007669"/>
    <property type="project" value="UniProtKB-KW"/>
</dbReference>
<dbReference type="Pfam" id="PF14289">
    <property type="entry name" value="DUF4369"/>
    <property type="match status" value="1"/>
</dbReference>
<dbReference type="RefSeq" id="WP_136902516.1">
    <property type="nucleotide sequence ID" value="NZ_SUME01000007.1"/>
</dbReference>
<evidence type="ECO:0000256" key="1">
    <source>
        <dbReference type="ARBA" id="ARBA00004196"/>
    </source>
</evidence>
<dbReference type="OrthoDB" id="750178at2"/>
<dbReference type="EMBL" id="SUME01000007">
    <property type="protein sequence ID" value="TJZ53725.1"/>
    <property type="molecule type" value="Genomic_DNA"/>
</dbReference>
<keyword evidence="3" id="KW-1015">Disulfide bond</keyword>
<dbReference type="InterPro" id="IPR013740">
    <property type="entry name" value="Redoxin"/>
</dbReference>
<evidence type="ECO:0000259" key="6">
    <source>
        <dbReference type="PROSITE" id="PS51352"/>
    </source>
</evidence>
<dbReference type="PROSITE" id="PS51352">
    <property type="entry name" value="THIOREDOXIN_2"/>
    <property type="match status" value="1"/>
</dbReference>
<dbReference type="GO" id="GO:0016491">
    <property type="term" value="F:oxidoreductase activity"/>
    <property type="evidence" value="ECO:0007669"/>
    <property type="project" value="InterPro"/>
</dbReference>
<comment type="subcellular location">
    <subcellularLocation>
        <location evidence="1">Cell envelope</location>
    </subcellularLocation>
</comment>
<dbReference type="InterPro" id="IPR050553">
    <property type="entry name" value="Thioredoxin_ResA/DsbE_sf"/>
</dbReference>
<dbReference type="PANTHER" id="PTHR42852:SF6">
    <property type="entry name" value="THIOL:DISULFIDE INTERCHANGE PROTEIN DSBE"/>
    <property type="match status" value="1"/>
</dbReference>
<evidence type="ECO:0000256" key="3">
    <source>
        <dbReference type="ARBA" id="ARBA00023157"/>
    </source>
</evidence>
<dbReference type="AlphaFoldDB" id="A0A4U0NHP0"/>
<dbReference type="InterPro" id="IPR036249">
    <property type="entry name" value="Thioredoxin-like_sf"/>
</dbReference>
<dbReference type="Gene3D" id="3.40.30.10">
    <property type="entry name" value="Glutaredoxin"/>
    <property type="match status" value="1"/>
</dbReference>
<feature type="domain" description="Thioredoxin" evidence="6">
    <location>
        <begin position="249"/>
        <end position="395"/>
    </location>
</feature>
<dbReference type="PANTHER" id="PTHR42852">
    <property type="entry name" value="THIOL:DISULFIDE INTERCHANGE PROTEIN DSBE"/>
    <property type="match status" value="1"/>
</dbReference>
<protein>
    <submittedName>
        <fullName evidence="7">TlpA family protein disulfide reductase</fullName>
    </submittedName>
</protein>
<dbReference type="Pfam" id="PF08534">
    <property type="entry name" value="Redoxin"/>
    <property type="match status" value="1"/>
</dbReference>
<evidence type="ECO:0000256" key="4">
    <source>
        <dbReference type="ARBA" id="ARBA00023284"/>
    </source>
</evidence>
<evidence type="ECO:0000256" key="2">
    <source>
        <dbReference type="ARBA" id="ARBA00022748"/>
    </source>
</evidence>
<dbReference type="SUPFAM" id="SSF52833">
    <property type="entry name" value="Thioredoxin-like"/>
    <property type="match status" value="1"/>
</dbReference>
<evidence type="ECO:0000313" key="7">
    <source>
        <dbReference type="EMBL" id="TJZ53725.1"/>
    </source>
</evidence>
<name>A0A4U0NHP0_9SPHI</name>
<keyword evidence="8" id="KW-1185">Reference proteome</keyword>
<dbReference type="InterPro" id="IPR013766">
    <property type="entry name" value="Thioredoxin_domain"/>
</dbReference>
<dbReference type="Proteomes" id="UP000306808">
    <property type="component" value="Unassembled WGS sequence"/>
</dbReference>
<keyword evidence="5" id="KW-0732">Signal</keyword>
<feature type="signal peptide" evidence="5">
    <location>
        <begin position="1"/>
        <end position="26"/>
    </location>
</feature>
<evidence type="ECO:0000256" key="5">
    <source>
        <dbReference type="SAM" id="SignalP"/>
    </source>
</evidence>
<dbReference type="InterPro" id="IPR025380">
    <property type="entry name" value="DUF4369"/>
</dbReference>
<comment type="caution">
    <text evidence="7">The sequence shown here is derived from an EMBL/GenBank/DDBJ whole genome shotgun (WGS) entry which is preliminary data.</text>
</comment>